<comment type="subcellular location">
    <subcellularLocation>
        <location evidence="1">Cytoplasm</location>
    </subcellularLocation>
</comment>
<feature type="region of interest" description="Disordered" evidence="9">
    <location>
        <begin position="672"/>
        <end position="697"/>
    </location>
</feature>
<reference evidence="11" key="1">
    <citation type="submission" date="2022-11" db="UniProtKB">
        <authorList>
            <consortium name="EnsemblMetazoa"/>
        </authorList>
    </citation>
    <scope>IDENTIFICATION</scope>
</reference>
<evidence type="ECO:0000256" key="5">
    <source>
        <dbReference type="ARBA" id="ARBA00022833"/>
    </source>
</evidence>
<dbReference type="GO" id="GO:0008270">
    <property type="term" value="F:zinc ion binding"/>
    <property type="evidence" value="ECO:0007669"/>
    <property type="project" value="UniProtKB-KW"/>
</dbReference>
<feature type="coiled-coil region" evidence="8">
    <location>
        <begin position="125"/>
        <end position="189"/>
    </location>
</feature>
<evidence type="ECO:0000256" key="8">
    <source>
        <dbReference type="SAM" id="Coils"/>
    </source>
</evidence>
<evidence type="ECO:0000256" key="7">
    <source>
        <dbReference type="PROSITE-ProRule" id="PRU01142"/>
    </source>
</evidence>
<dbReference type="GO" id="GO:0005737">
    <property type="term" value="C:cytoplasm"/>
    <property type="evidence" value="ECO:0007669"/>
    <property type="project" value="UniProtKB-SubCell"/>
</dbReference>
<dbReference type="GO" id="GO:0043122">
    <property type="term" value="P:regulation of canonical NF-kappaB signal transduction"/>
    <property type="evidence" value="ECO:0007669"/>
    <property type="project" value="TreeGrafter"/>
</dbReference>
<keyword evidence="5" id="KW-0862">Zinc</keyword>
<dbReference type="Gene3D" id="1.20.5.990">
    <property type="entry name" value="Nemo cc2-lz domain - 1d5 darpin complex"/>
    <property type="match status" value="1"/>
</dbReference>
<evidence type="ECO:0000256" key="9">
    <source>
        <dbReference type="SAM" id="MobiDB-lite"/>
    </source>
</evidence>
<dbReference type="GO" id="GO:0070530">
    <property type="term" value="F:K63-linked polyubiquitin modification-dependent protein binding"/>
    <property type="evidence" value="ECO:0007669"/>
    <property type="project" value="InterPro"/>
</dbReference>
<protein>
    <recommendedName>
        <fullName evidence="10">CCHC NOA-type domain-containing protein</fullName>
    </recommendedName>
</protein>
<dbReference type="GeneID" id="119726768"/>
<evidence type="ECO:0000256" key="3">
    <source>
        <dbReference type="ARBA" id="ARBA00022723"/>
    </source>
</evidence>
<feature type="region of interest" description="Disordered" evidence="9">
    <location>
        <begin position="1"/>
        <end position="41"/>
    </location>
</feature>
<keyword evidence="6 8" id="KW-0175">Coiled coil</keyword>
<organism evidence="11 12">
    <name type="scientific">Patiria miniata</name>
    <name type="common">Bat star</name>
    <name type="synonym">Asterina miniata</name>
    <dbReference type="NCBI Taxonomy" id="46514"/>
    <lineage>
        <taxon>Eukaryota</taxon>
        <taxon>Metazoa</taxon>
        <taxon>Echinodermata</taxon>
        <taxon>Eleutherozoa</taxon>
        <taxon>Asterozoa</taxon>
        <taxon>Asteroidea</taxon>
        <taxon>Valvatacea</taxon>
        <taxon>Valvatida</taxon>
        <taxon>Asterinidae</taxon>
        <taxon>Patiria</taxon>
    </lineage>
</organism>
<sequence length="779" mass="88132">MPRRNSPPTPTTPGNSAPGSDTSEGDFVILPRPSLDTSTAGTQQADLQLQSQLSPTSGQVNGGTNMVTMMQYDQLVNTARGMKEENNMLRGQLTDMVQTMEARTKEFVQMKSCNRQVTERCKEIRKLANLEVTRLRNQVTTLEEQLKREAENQDKTELQSQNEELKKTVGTLEARIQLLETELKNKTEEVLVCMEPGKSDSVSEEALVQTPVSLLTQLKRDIKDVQGTRAGIQANMADLEEAFQKSAAELKHYKHKSDLLALEKQDLVALNNELQTKVSMYSSGGYDGSLDQSVSAAGSERDTLQGAEDSQFELPPTPFSPGQAIKKSNLALQDILLQLQSERDKVAGLMEELKKEREDRNKTETTLMEQLHARSGEHSIALEELNKRHQEQVEELVRKVDELSVANQEPHHSMELKQQVRSLVCELQERENILQQKEHSVADLRATNEALKSKISLYHDELEQVRRQDSQMIETLREELQRQQDHYQLEKQKGLMERINHDKVMDEHQHLKQEYNQLFADYDKLNRMFEEQRVRNAQAVNATALRELAEQRDNLTAQLMSAEEAIGAKQDQLDKAQKELREAKTKLETIPVLEAQAEIFKNDFDAERAAREKGHAEREALMAELEALREENQRMQEELASLTKTQLQQMQHRHGSTSSGSGETIYERYISRPFGLGGSQPRKKNRGYGSSAEYGNAEPFDDNYEVIPDMNPGVDVDQVGRGTYDEIGPGRIPAGMAGGVPNMDQGYPQRPIANPTCPKCQNEFPDIDTLQIHMLDCIK</sequence>
<feature type="region of interest" description="Disordered" evidence="9">
    <location>
        <begin position="290"/>
        <end position="310"/>
    </location>
</feature>
<evidence type="ECO:0000313" key="11">
    <source>
        <dbReference type="EnsemblMetazoa" id="XP_038054539.1"/>
    </source>
</evidence>
<dbReference type="Pfam" id="PF18414">
    <property type="entry name" value="zf_C2H2_10"/>
    <property type="match status" value="1"/>
</dbReference>
<dbReference type="OMA" id="NETICAR"/>
<evidence type="ECO:0000256" key="6">
    <source>
        <dbReference type="ARBA" id="ARBA00023054"/>
    </source>
</evidence>
<feature type="domain" description="CCHC NOA-type" evidence="10">
    <location>
        <begin position="749"/>
        <end position="779"/>
    </location>
</feature>
<dbReference type="PROSITE" id="PS51801">
    <property type="entry name" value="ZF_CCHC_NOA"/>
    <property type="match status" value="1"/>
</dbReference>
<dbReference type="InterPro" id="IPR051301">
    <property type="entry name" value="Optineurin/NFkB_EssMod"/>
</dbReference>
<dbReference type="PANTHER" id="PTHR31553">
    <property type="entry name" value="NF-KAPPA-B ESSENTIAL MODULATOR"/>
    <property type="match status" value="1"/>
</dbReference>
<keyword evidence="12" id="KW-1185">Reference proteome</keyword>
<feature type="coiled-coil region" evidence="8">
    <location>
        <begin position="222"/>
        <end position="256"/>
    </location>
</feature>
<dbReference type="GO" id="GO:0005634">
    <property type="term" value="C:nucleus"/>
    <property type="evidence" value="ECO:0007669"/>
    <property type="project" value="TreeGrafter"/>
</dbReference>
<evidence type="ECO:0000256" key="1">
    <source>
        <dbReference type="ARBA" id="ARBA00004496"/>
    </source>
</evidence>
<accession>A0A913ZSY7</accession>
<keyword evidence="4 7" id="KW-0863">Zinc-finger</keyword>
<evidence type="ECO:0000256" key="4">
    <source>
        <dbReference type="ARBA" id="ARBA00022771"/>
    </source>
</evidence>
<feature type="coiled-coil region" evidence="8">
    <location>
        <begin position="611"/>
        <end position="645"/>
    </location>
</feature>
<dbReference type="PANTHER" id="PTHR31553:SF1">
    <property type="entry name" value="NF-KAPPA-B ESSENTIAL MODULATOR"/>
    <property type="match status" value="1"/>
</dbReference>
<dbReference type="Gene3D" id="1.10.287.1490">
    <property type="match status" value="1"/>
</dbReference>
<keyword evidence="2" id="KW-0963">Cytoplasm</keyword>
<feature type="coiled-coil region" evidence="8">
    <location>
        <begin position="332"/>
        <end position="406"/>
    </location>
</feature>
<evidence type="ECO:0000259" key="10">
    <source>
        <dbReference type="PROSITE" id="PS51801"/>
    </source>
</evidence>
<feature type="coiled-coil region" evidence="8">
    <location>
        <begin position="434"/>
        <end position="586"/>
    </location>
</feature>
<feature type="compositionally biased region" description="Pro residues" evidence="9">
    <location>
        <begin position="1"/>
        <end position="11"/>
    </location>
</feature>
<dbReference type="EnsemblMetazoa" id="XM_038198611.1">
    <property type="protein sequence ID" value="XP_038054539.1"/>
    <property type="gene ID" value="LOC119726768"/>
</dbReference>
<evidence type="ECO:0000313" key="12">
    <source>
        <dbReference type="Proteomes" id="UP000887568"/>
    </source>
</evidence>
<dbReference type="InterPro" id="IPR034735">
    <property type="entry name" value="NEMO_ZF"/>
</dbReference>
<dbReference type="AlphaFoldDB" id="A0A913ZSY7"/>
<evidence type="ECO:0000256" key="2">
    <source>
        <dbReference type="ARBA" id="ARBA00022490"/>
    </source>
</evidence>
<keyword evidence="3" id="KW-0479">Metal-binding</keyword>
<dbReference type="Proteomes" id="UP000887568">
    <property type="component" value="Unplaced"/>
</dbReference>
<proteinExistence type="predicted"/>
<name>A0A913ZSY7_PATMI</name>
<dbReference type="Pfam" id="PF16516">
    <property type="entry name" value="CC2-LZ"/>
    <property type="match status" value="1"/>
</dbReference>
<dbReference type="RefSeq" id="XP_038054539.1">
    <property type="nucleotide sequence ID" value="XM_038198611.1"/>
</dbReference>
<dbReference type="InterPro" id="IPR032419">
    <property type="entry name" value="CC2-LZ_dom"/>
</dbReference>
<dbReference type="OrthoDB" id="5983103at2759"/>